<gene>
    <name evidence="2" type="ORF">CC86DRAFT_316926</name>
</gene>
<dbReference type="PANTHER" id="PTHR42345:SF2">
    <property type="entry name" value="HELICASE-LIKE PROTEIN"/>
    <property type="match status" value="1"/>
</dbReference>
<feature type="region of interest" description="Disordered" evidence="1">
    <location>
        <begin position="1"/>
        <end position="103"/>
    </location>
</feature>
<dbReference type="PANTHER" id="PTHR42345">
    <property type="entry name" value="TPR_REGION DOMAIN-CONTAINING PROTEIN"/>
    <property type="match status" value="1"/>
</dbReference>
<reference evidence="2" key="1">
    <citation type="journal article" date="2020" name="Stud. Mycol.">
        <title>101 Dothideomycetes genomes: a test case for predicting lifestyles and emergence of pathogens.</title>
        <authorList>
            <person name="Haridas S."/>
            <person name="Albert R."/>
            <person name="Binder M."/>
            <person name="Bloem J."/>
            <person name="Labutti K."/>
            <person name="Salamov A."/>
            <person name="Andreopoulos B."/>
            <person name="Baker S."/>
            <person name="Barry K."/>
            <person name="Bills G."/>
            <person name="Bluhm B."/>
            <person name="Cannon C."/>
            <person name="Castanera R."/>
            <person name="Culley D."/>
            <person name="Daum C."/>
            <person name="Ezra D."/>
            <person name="Gonzalez J."/>
            <person name="Henrissat B."/>
            <person name="Kuo A."/>
            <person name="Liang C."/>
            <person name="Lipzen A."/>
            <person name="Lutzoni F."/>
            <person name="Magnuson J."/>
            <person name="Mondo S."/>
            <person name="Nolan M."/>
            <person name="Ohm R."/>
            <person name="Pangilinan J."/>
            <person name="Park H.-J."/>
            <person name="Ramirez L."/>
            <person name="Alfaro M."/>
            <person name="Sun H."/>
            <person name="Tritt A."/>
            <person name="Yoshinaga Y."/>
            <person name="Zwiers L.-H."/>
            <person name="Turgeon B."/>
            <person name="Goodwin S."/>
            <person name="Spatafora J."/>
            <person name="Crous P."/>
            <person name="Grigoriev I."/>
        </authorList>
    </citation>
    <scope>NUCLEOTIDE SEQUENCE</scope>
    <source>
        <strain evidence="2">CBS 113818</strain>
    </source>
</reference>
<dbReference type="OrthoDB" id="5420387at2759"/>
<evidence type="ECO:0000313" key="2">
    <source>
        <dbReference type="EMBL" id="KAF2829747.1"/>
    </source>
</evidence>
<feature type="compositionally biased region" description="Polar residues" evidence="1">
    <location>
        <begin position="62"/>
        <end position="77"/>
    </location>
</feature>
<proteinExistence type="predicted"/>
<keyword evidence="3" id="KW-1185">Reference proteome</keyword>
<evidence type="ECO:0000256" key="1">
    <source>
        <dbReference type="SAM" id="MobiDB-lite"/>
    </source>
</evidence>
<dbReference type="AlphaFoldDB" id="A0A6A7AAP1"/>
<accession>A0A6A7AAP1</accession>
<dbReference type="EMBL" id="MU006220">
    <property type="protein sequence ID" value="KAF2829747.1"/>
    <property type="molecule type" value="Genomic_DNA"/>
</dbReference>
<evidence type="ECO:0000313" key="3">
    <source>
        <dbReference type="Proteomes" id="UP000799424"/>
    </source>
</evidence>
<dbReference type="Proteomes" id="UP000799424">
    <property type="component" value="Unassembled WGS sequence"/>
</dbReference>
<feature type="compositionally biased region" description="Basic residues" evidence="1">
    <location>
        <begin position="18"/>
        <end position="38"/>
    </location>
</feature>
<sequence>MLRRLHKQAVEVSEEKLQKKKSKRQRIVQFFRSRKQKPQGHDDVPIRIPVSSEVETPKSPPEETQVTRVTTPKQTPSVAPEKAPSVAAEEHTLRPTPPPAPEAKEAEAVETVETLSEGQIRALFAGAPHFGVSHEHGRPTPSAAYPWDGAEPARAVSDSKRLDQPAFSAATLHILHAGSRPSSREHRQYHGYDIDVVEVPNMLSAQGVEPGSIGFSHFLELPKSDGLITHLDDSQSSKDFLQAQKNKEHMHASPERIGIRAVDMNLVHDRLVELQDLYEAFQDSPSPMSILNHQSPGDLYANLFSKFLTPPGYDGAGDDPTGLRIQILTLMRILKLKGVWYDFSLVEWRIRLGQIMWSDPEPTPEYESHPLWTEREVLLLQITLACELLLRLDAVTTIEASHVDEKTTISQDKLRSFFGSKTRKLDWDLVLARTFLHNVLVVKNAEPGLRDSQDSKSRGFLAMLGVGEQAEKLAAHKPDIVLLPQHQARQLSGLIKFASTIQWPGTETLMQEMARNLGARDVAQHVEQLPSPDGLFLDPVTPASISVYGTPLQTPYSTTQMPDGYFGHVKKHVLTRDHSHSLRIPLSPTLSPLADRSSSAVASVGGWLSRSYLTGLVLPGEAISHFLISTLLENDKTAIESLGDYANLYGGFTYAGRTWWSKHSIVGRVFACLDGAVECMGWISFPKPPEGLQDRWHSIHSEQLPPSDRLSDDAYAGAIMNDSAIISSGSSEPLRAEDLVLPRDAEKPTSPLTFAHWELTELNPDLLDHDALSGPPTENDIHVPSITFSSQEKASSHTLTLGFDIQFITSWPCKPPASTPAPSLPHILKRSLTGTISRTSSKHSGRVNLSRRNSHGFEPLLSHPPDSTDIAPKPLYSVDGEHASDTTITKRHPVDVHPLYVSYKYKVVPATEVLDPDFQPPFDMHAHLPTTRSPTPTGSVLQRLDEVVSDRMAILVLDARGTTDLQLFARAWCAEKGYHAIIARVSSTCLACSIREARGLGVNVVIRV</sequence>
<feature type="region of interest" description="Disordered" evidence="1">
    <location>
        <begin position="835"/>
        <end position="872"/>
    </location>
</feature>
<protein>
    <submittedName>
        <fullName evidence="2">Uncharacterized protein</fullName>
    </submittedName>
</protein>
<name>A0A6A7AAP1_9PLEO</name>
<organism evidence="2 3">
    <name type="scientific">Ophiobolus disseminans</name>
    <dbReference type="NCBI Taxonomy" id="1469910"/>
    <lineage>
        <taxon>Eukaryota</taxon>
        <taxon>Fungi</taxon>
        <taxon>Dikarya</taxon>
        <taxon>Ascomycota</taxon>
        <taxon>Pezizomycotina</taxon>
        <taxon>Dothideomycetes</taxon>
        <taxon>Pleosporomycetidae</taxon>
        <taxon>Pleosporales</taxon>
        <taxon>Pleosporineae</taxon>
        <taxon>Phaeosphaeriaceae</taxon>
        <taxon>Ophiobolus</taxon>
    </lineage>
</organism>